<evidence type="ECO:0000313" key="1">
    <source>
        <dbReference type="EMBL" id="CAF4079077.1"/>
    </source>
</evidence>
<name>A0A819TFS4_9BILA</name>
<gene>
    <name evidence="1" type="ORF">KXQ929_LOCUS33232</name>
</gene>
<organism evidence="1 2">
    <name type="scientific">Adineta steineri</name>
    <dbReference type="NCBI Taxonomy" id="433720"/>
    <lineage>
        <taxon>Eukaryota</taxon>
        <taxon>Metazoa</taxon>
        <taxon>Spiralia</taxon>
        <taxon>Gnathifera</taxon>
        <taxon>Rotifera</taxon>
        <taxon>Eurotatoria</taxon>
        <taxon>Bdelloidea</taxon>
        <taxon>Adinetida</taxon>
        <taxon>Adinetidae</taxon>
        <taxon>Adineta</taxon>
    </lineage>
</organism>
<dbReference type="Proteomes" id="UP000663868">
    <property type="component" value="Unassembled WGS sequence"/>
</dbReference>
<dbReference type="EMBL" id="CAJOBB010004204">
    <property type="protein sequence ID" value="CAF4079077.1"/>
    <property type="molecule type" value="Genomic_DNA"/>
</dbReference>
<comment type="caution">
    <text evidence="1">The sequence shown here is derived from an EMBL/GenBank/DDBJ whole genome shotgun (WGS) entry which is preliminary data.</text>
</comment>
<protein>
    <submittedName>
        <fullName evidence="1">Uncharacterized protein</fullName>
    </submittedName>
</protein>
<evidence type="ECO:0000313" key="2">
    <source>
        <dbReference type="Proteomes" id="UP000663868"/>
    </source>
</evidence>
<proteinExistence type="predicted"/>
<dbReference type="AlphaFoldDB" id="A0A819TFS4"/>
<reference evidence="1" key="1">
    <citation type="submission" date="2021-02" db="EMBL/GenBank/DDBJ databases">
        <authorList>
            <person name="Nowell W R."/>
        </authorList>
    </citation>
    <scope>NUCLEOTIDE SEQUENCE</scope>
</reference>
<accession>A0A819TFS4</accession>
<sequence length="204" mass="23047">MSNLDICYNALSRAFDKENIIMPLVLVKILKPDDIRNSSIILTNTSNIDCESDTTTNNDSVSSDESDDLNQIDLNNTIQENVNSGSKDVVAKTKSITRSFSSLALTTNTHAVNLSLSSLTLTAKANPLDLPQDRKCRQEAFNKLNQLIFNIREQKTKTKEVYELPPLVKQIIRCLYPSDIDDKTYLQKPDVIFTLKTFVELFRI</sequence>